<proteinExistence type="predicted"/>
<sequence length="165" mass="18446">MGDMVEKDDDERKDTCKEGEENDSQPVTTKSVELTIARGMKSNNKVDTVECTGDMVEILEDWEASGVMSIIPLEINESPEKGEIVVANREGDWRGVGDSMRSKHDCNETDEAQKARSHSDNAQKARRQSGTLQIQNFQELLVGAKELLNKDEQQIPALKIRNKKG</sequence>
<feature type="region of interest" description="Disordered" evidence="1">
    <location>
        <begin position="94"/>
        <end position="130"/>
    </location>
</feature>
<dbReference type="EMBL" id="JACEIK010003008">
    <property type="protein sequence ID" value="MCD9639879.1"/>
    <property type="molecule type" value="Genomic_DNA"/>
</dbReference>
<feature type="compositionally biased region" description="Basic and acidic residues" evidence="1">
    <location>
        <begin position="94"/>
        <end position="123"/>
    </location>
</feature>
<feature type="region of interest" description="Disordered" evidence="1">
    <location>
        <begin position="1"/>
        <end position="35"/>
    </location>
</feature>
<protein>
    <submittedName>
        <fullName evidence="2">Uncharacterized protein</fullName>
    </submittedName>
</protein>
<name>A0ABS8V0Y4_DATST</name>
<evidence type="ECO:0000256" key="1">
    <source>
        <dbReference type="SAM" id="MobiDB-lite"/>
    </source>
</evidence>
<feature type="compositionally biased region" description="Basic and acidic residues" evidence="1">
    <location>
        <begin position="10"/>
        <end position="19"/>
    </location>
</feature>
<keyword evidence="3" id="KW-1185">Reference proteome</keyword>
<gene>
    <name evidence="2" type="ORF">HAX54_024791</name>
</gene>
<reference evidence="2 3" key="1">
    <citation type="journal article" date="2021" name="BMC Genomics">
        <title>Datura genome reveals duplications of psychoactive alkaloid biosynthetic genes and high mutation rate following tissue culture.</title>
        <authorList>
            <person name="Rajewski A."/>
            <person name="Carter-House D."/>
            <person name="Stajich J."/>
            <person name="Litt A."/>
        </authorList>
    </citation>
    <scope>NUCLEOTIDE SEQUENCE [LARGE SCALE GENOMIC DNA]</scope>
    <source>
        <strain evidence="2">AR-01</strain>
    </source>
</reference>
<accession>A0ABS8V0Y4</accession>
<evidence type="ECO:0000313" key="2">
    <source>
        <dbReference type="EMBL" id="MCD9639879.1"/>
    </source>
</evidence>
<dbReference type="Proteomes" id="UP000823775">
    <property type="component" value="Unassembled WGS sequence"/>
</dbReference>
<comment type="caution">
    <text evidence="2">The sequence shown here is derived from an EMBL/GenBank/DDBJ whole genome shotgun (WGS) entry which is preliminary data.</text>
</comment>
<organism evidence="2 3">
    <name type="scientific">Datura stramonium</name>
    <name type="common">Jimsonweed</name>
    <name type="synonym">Common thornapple</name>
    <dbReference type="NCBI Taxonomy" id="4076"/>
    <lineage>
        <taxon>Eukaryota</taxon>
        <taxon>Viridiplantae</taxon>
        <taxon>Streptophyta</taxon>
        <taxon>Embryophyta</taxon>
        <taxon>Tracheophyta</taxon>
        <taxon>Spermatophyta</taxon>
        <taxon>Magnoliopsida</taxon>
        <taxon>eudicotyledons</taxon>
        <taxon>Gunneridae</taxon>
        <taxon>Pentapetalae</taxon>
        <taxon>asterids</taxon>
        <taxon>lamiids</taxon>
        <taxon>Solanales</taxon>
        <taxon>Solanaceae</taxon>
        <taxon>Solanoideae</taxon>
        <taxon>Datureae</taxon>
        <taxon>Datura</taxon>
    </lineage>
</organism>
<evidence type="ECO:0000313" key="3">
    <source>
        <dbReference type="Proteomes" id="UP000823775"/>
    </source>
</evidence>